<dbReference type="InterPro" id="IPR011010">
    <property type="entry name" value="DNA_brk_join_enz"/>
</dbReference>
<reference evidence="11 12" key="1">
    <citation type="submission" date="2016-11" db="EMBL/GenBank/DDBJ databases">
        <authorList>
            <consortium name="Pathogen Informatics"/>
        </authorList>
    </citation>
    <scope>NUCLEOTIDE SEQUENCE [LARGE SCALE GENOMIC DNA]</scope>
    <source>
        <strain evidence="9 12">104</strain>
        <strain evidence="10 11">696</strain>
    </source>
</reference>
<gene>
    <name evidence="9" type="ORF">SAMEA2070301_05413</name>
    <name evidence="10" type="ORF">SAMEA2152244_05104</name>
</gene>
<keyword evidence="4" id="KW-0799">Topoisomerase</keyword>
<dbReference type="GO" id="GO:0003677">
    <property type="term" value="F:DNA binding"/>
    <property type="evidence" value="ECO:0007669"/>
    <property type="project" value="UniProtKB-KW"/>
</dbReference>
<proteinExistence type="inferred from homology"/>
<dbReference type="InterPro" id="IPR049331">
    <property type="entry name" value="Top1B_N_bact"/>
</dbReference>
<evidence type="ECO:0000256" key="5">
    <source>
        <dbReference type="ARBA" id="ARBA00023125"/>
    </source>
</evidence>
<dbReference type="Pfam" id="PF21338">
    <property type="entry name" value="Top1B_N_bact"/>
    <property type="match status" value="1"/>
</dbReference>
<feature type="domain" description="DNA topoisomerase I catalytic core eukaryotic-type" evidence="7">
    <location>
        <begin position="82"/>
        <end position="287"/>
    </location>
</feature>
<dbReference type="EMBL" id="FSQE01000019">
    <property type="protein sequence ID" value="SIN53144.1"/>
    <property type="molecule type" value="Genomic_DNA"/>
</dbReference>
<evidence type="ECO:0000313" key="9">
    <source>
        <dbReference type="EMBL" id="SIC15808.1"/>
    </source>
</evidence>
<organism evidence="9 12">
    <name type="scientific">Mycobacteroides abscessus subsp. abscessus</name>
    <dbReference type="NCBI Taxonomy" id="1185650"/>
    <lineage>
        <taxon>Bacteria</taxon>
        <taxon>Bacillati</taxon>
        <taxon>Actinomycetota</taxon>
        <taxon>Actinomycetes</taxon>
        <taxon>Mycobacteriales</taxon>
        <taxon>Mycobacteriaceae</taxon>
        <taxon>Mycobacteroides</taxon>
        <taxon>Mycobacteroides abscessus</taxon>
    </lineage>
</organism>
<evidence type="ECO:0000256" key="2">
    <source>
        <dbReference type="ARBA" id="ARBA00006645"/>
    </source>
</evidence>
<dbReference type="GO" id="GO:0006265">
    <property type="term" value="P:DNA topological change"/>
    <property type="evidence" value="ECO:0007669"/>
    <property type="project" value="InterPro"/>
</dbReference>
<protein>
    <recommendedName>
        <fullName evidence="3">DNA topoisomerase</fullName>
        <ecNumber evidence="3">5.6.2.1</ecNumber>
    </recommendedName>
</protein>
<dbReference type="EC" id="5.6.2.1" evidence="3"/>
<dbReference type="AlphaFoldDB" id="A0A1N2FXZ7"/>
<evidence type="ECO:0000313" key="12">
    <source>
        <dbReference type="Proteomes" id="UP000185210"/>
    </source>
</evidence>
<keyword evidence="6" id="KW-0413">Isomerase</keyword>
<evidence type="ECO:0000256" key="4">
    <source>
        <dbReference type="ARBA" id="ARBA00023029"/>
    </source>
</evidence>
<comment type="similarity">
    <text evidence="2">Belongs to the type IB topoisomerase family.</text>
</comment>
<evidence type="ECO:0000313" key="10">
    <source>
        <dbReference type="EMBL" id="SIN53144.1"/>
    </source>
</evidence>
<comment type="caution">
    <text evidence="9">The sequence shown here is derived from an EMBL/GenBank/DDBJ whole genome shotgun (WGS) entry which is preliminary data.</text>
</comment>
<feature type="domain" description="DNA topoisomerase IB N-terminal" evidence="8">
    <location>
        <begin position="21"/>
        <end position="69"/>
    </location>
</feature>
<dbReference type="InterPro" id="IPR001631">
    <property type="entry name" value="TopoI"/>
</dbReference>
<evidence type="ECO:0000259" key="7">
    <source>
        <dbReference type="Pfam" id="PF01028"/>
    </source>
</evidence>
<sequence length="338" mass="37991">MRLRRSTPDAPGIARKRCGKGFAYYAANGDVLSDDATLQRIKSLAIPPAWNEVWISPHINGHIQAVGRDTAGRRQYIYHEAWQDERAEEKFDRVLELSRRLPELRAHIDEDLDTRGATRRRVLALGIRLLDHGHFRSGGDEYADDNDSYGVATLLPEHVRVRGSLTIFDYPAKSGVRQHFEVVDAKAARGIRGLLRINDGSHRLLRYRDGHELVEVRSDDLNQYFRSVVGGEFSVKDLRTWHGTVLAAIEFSEMVTPPENRTQIAKATSAVMKQVGAALGNTATVARDAYVDPRVVVSYRHGRTIAPALRRAARKKPDAAQNILDKATRHLIQRAARL</sequence>
<comment type="catalytic activity">
    <reaction evidence="1">
        <text>ATP-independent breakage of single-stranded DNA, followed by passage and rejoining.</text>
        <dbReference type="EC" id="5.6.2.1"/>
    </reaction>
</comment>
<dbReference type="Gene3D" id="3.90.15.10">
    <property type="entry name" value="Topoisomerase I, Chain A, domain 3"/>
    <property type="match status" value="1"/>
</dbReference>
<name>A0A1N2FXZ7_9MYCO</name>
<dbReference type="GO" id="GO:0003917">
    <property type="term" value="F:DNA topoisomerase type I (single strand cut, ATP-independent) activity"/>
    <property type="evidence" value="ECO:0007669"/>
    <property type="project" value="UniProtKB-EC"/>
</dbReference>
<dbReference type="InterPro" id="IPR014711">
    <property type="entry name" value="TopoI_cat_a-hlx-sub_euk"/>
</dbReference>
<evidence type="ECO:0000256" key="3">
    <source>
        <dbReference type="ARBA" id="ARBA00012891"/>
    </source>
</evidence>
<dbReference type="PRINTS" id="PR00416">
    <property type="entry name" value="EUTPISMRASEI"/>
</dbReference>
<accession>A0A1N2FXZ7</accession>
<dbReference type="Proteomes" id="UP000185210">
    <property type="component" value="Unassembled WGS sequence"/>
</dbReference>
<dbReference type="SUPFAM" id="SSF56349">
    <property type="entry name" value="DNA breaking-rejoining enzymes"/>
    <property type="match status" value="1"/>
</dbReference>
<dbReference type="Gene3D" id="3.30.66.10">
    <property type="entry name" value="DNA topoisomerase I domain"/>
    <property type="match status" value="1"/>
</dbReference>
<dbReference type="GeneID" id="93379440"/>
<evidence type="ECO:0000259" key="8">
    <source>
        <dbReference type="Pfam" id="PF21338"/>
    </source>
</evidence>
<dbReference type="Gene3D" id="1.10.132.120">
    <property type="match status" value="1"/>
</dbReference>
<evidence type="ECO:0000313" key="11">
    <source>
        <dbReference type="Proteomes" id="UP000184831"/>
    </source>
</evidence>
<dbReference type="InterPro" id="IPR035447">
    <property type="entry name" value="DNA_topo_I_N_sf"/>
</dbReference>
<dbReference type="SUPFAM" id="SSF55869">
    <property type="entry name" value="DNA topoisomerase I domain"/>
    <property type="match status" value="1"/>
</dbReference>
<keyword evidence="5" id="KW-0238">DNA-binding</keyword>
<dbReference type="PROSITE" id="PS52038">
    <property type="entry name" value="TOPO_IB_2"/>
    <property type="match status" value="1"/>
</dbReference>
<dbReference type="InterPro" id="IPR013500">
    <property type="entry name" value="TopoI_cat_euk"/>
</dbReference>
<dbReference type="RefSeq" id="WP_005093348.1">
    <property type="nucleotide sequence ID" value="NZ_AP028613.1"/>
</dbReference>
<evidence type="ECO:0000256" key="1">
    <source>
        <dbReference type="ARBA" id="ARBA00000213"/>
    </source>
</evidence>
<dbReference type="Proteomes" id="UP000184831">
    <property type="component" value="Unassembled WGS sequence"/>
</dbReference>
<dbReference type="Pfam" id="PF01028">
    <property type="entry name" value="Topoisom_I"/>
    <property type="match status" value="1"/>
</dbReference>
<evidence type="ECO:0000256" key="6">
    <source>
        <dbReference type="ARBA" id="ARBA00023235"/>
    </source>
</evidence>
<dbReference type="EMBL" id="FSHM01000014">
    <property type="protein sequence ID" value="SIC15808.1"/>
    <property type="molecule type" value="Genomic_DNA"/>
</dbReference>